<dbReference type="SMART" id="SM00757">
    <property type="entry name" value="CRA"/>
    <property type="match status" value="1"/>
</dbReference>
<reference evidence="3 4" key="1">
    <citation type="submission" date="2015-08" db="EMBL/GenBank/DDBJ databases">
        <title>Next Generation Sequencing and Analysis of the Genome of Puccinia sorghi L Schw, the Causal Agent of Maize Common Rust.</title>
        <authorList>
            <person name="Rochi L."/>
            <person name="Burguener G."/>
            <person name="Darino M."/>
            <person name="Turjanski A."/>
            <person name="Kreff E."/>
            <person name="Dieguez M.J."/>
            <person name="Sacco F."/>
        </authorList>
    </citation>
    <scope>NUCLEOTIDE SEQUENCE [LARGE SCALE GENOMIC DNA]</scope>
    <source>
        <strain evidence="3 4">RO10H11247</strain>
    </source>
</reference>
<dbReference type="InterPro" id="IPR013144">
    <property type="entry name" value="CRA_dom"/>
</dbReference>
<dbReference type="SMART" id="SM00668">
    <property type="entry name" value="CTLH"/>
    <property type="match status" value="1"/>
</dbReference>
<dbReference type="PROSITE" id="PS50896">
    <property type="entry name" value="LISH"/>
    <property type="match status" value="1"/>
</dbReference>
<organism evidence="3 4">
    <name type="scientific">Puccinia sorghi</name>
    <dbReference type="NCBI Taxonomy" id="27349"/>
    <lineage>
        <taxon>Eukaryota</taxon>
        <taxon>Fungi</taxon>
        <taxon>Dikarya</taxon>
        <taxon>Basidiomycota</taxon>
        <taxon>Pucciniomycotina</taxon>
        <taxon>Pucciniomycetes</taxon>
        <taxon>Pucciniales</taxon>
        <taxon>Pucciniaceae</taxon>
        <taxon>Puccinia</taxon>
    </lineage>
</organism>
<evidence type="ECO:0000313" key="3">
    <source>
        <dbReference type="EMBL" id="KNZ46948.1"/>
    </source>
</evidence>
<feature type="domain" description="CTLH" evidence="2">
    <location>
        <begin position="42"/>
        <end position="124"/>
    </location>
</feature>
<keyword evidence="4" id="KW-1185">Reference proteome</keyword>
<dbReference type="InterPro" id="IPR006594">
    <property type="entry name" value="LisH"/>
</dbReference>
<evidence type="ECO:0000313" key="4">
    <source>
        <dbReference type="Proteomes" id="UP000037035"/>
    </source>
</evidence>
<dbReference type="InterPro" id="IPR006595">
    <property type="entry name" value="CTLH_C"/>
</dbReference>
<gene>
    <name evidence="3" type="ORF">VP01_680g9</name>
</gene>
<dbReference type="VEuPathDB" id="FungiDB:VP01_680g9"/>
<dbReference type="STRING" id="27349.A0A0L6UEG2"/>
<proteinExistence type="predicted"/>
<dbReference type="Pfam" id="PF08513">
    <property type="entry name" value="LisH"/>
    <property type="match status" value="1"/>
</dbReference>
<evidence type="ECO:0000259" key="2">
    <source>
        <dbReference type="PROSITE" id="PS50897"/>
    </source>
</evidence>
<accession>A0A0L6UEG2</accession>
<dbReference type="AlphaFoldDB" id="A0A0L6UEG2"/>
<sequence length="272" mass="30258">MQIDQDDLNRLVMDYLVIEGFKDSAQNFARESGLTPTIDLDSIEYRMGIKNAIQRGDVDEAITKVNDLNPEVSRPLPKAGSSLRRDKKTTIFQYELILDQNPDLFFHLQQQRMIEYIRHGQIAEALAFAQQELAPRGEENPVFLSELERTMALLAFDTSMSANGSGPANNPNAPPPHIQELLQPAQRQRTAGQLNAAILTSQSHGKDPKLPNLLRMMIWGESLLSTRADFYKPELAELLNRTDASKSTDNPADAPPAEPTCPGDTDSGMMVL</sequence>
<evidence type="ECO:0000256" key="1">
    <source>
        <dbReference type="SAM" id="MobiDB-lite"/>
    </source>
</evidence>
<comment type="caution">
    <text evidence="3">The sequence shown here is derived from an EMBL/GenBank/DDBJ whole genome shotgun (WGS) entry which is preliminary data.</text>
</comment>
<dbReference type="OrthoDB" id="2415936at2759"/>
<dbReference type="InterPro" id="IPR050618">
    <property type="entry name" value="Ubq-SigPath_Reg"/>
</dbReference>
<dbReference type="SMART" id="SM00667">
    <property type="entry name" value="LisH"/>
    <property type="match status" value="1"/>
</dbReference>
<dbReference type="PANTHER" id="PTHR12864">
    <property type="entry name" value="RAN BINDING PROTEIN 9-RELATED"/>
    <property type="match status" value="1"/>
</dbReference>
<protein>
    <recommendedName>
        <fullName evidence="2">CTLH domain-containing protein</fullName>
    </recommendedName>
</protein>
<dbReference type="Pfam" id="PF10607">
    <property type="entry name" value="CTLH"/>
    <property type="match status" value="1"/>
</dbReference>
<dbReference type="PROSITE" id="PS50897">
    <property type="entry name" value="CTLH"/>
    <property type="match status" value="1"/>
</dbReference>
<feature type="region of interest" description="Disordered" evidence="1">
    <location>
        <begin position="242"/>
        <end position="272"/>
    </location>
</feature>
<name>A0A0L6UEG2_9BASI</name>
<dbReference type="EMBL" id="LAVV01012172">
    <property type="protein sequence ID" value="KNZ46948.1"/>
    <property type="molecule type" value="Genomic_DNA"/>
</dbReference>
<dbReference type="InterPro" id="IPR024964">
    <property type="entry name" value="CTLH/CRA"/>
</dbReference>
<dbReference type="Proteomes" id="UP000037035">
    <property type="component" value="Unassembled WGS sequence"/>
</dbReference>